<keyword evidence="1 5" id="KW-0808">Transferase</keyword>
<dbReference type="OrthoDB" id="5419426at2"/>
<organism evidence="5 6">
    <name type="scientific">Aquimonas voraii</name>
    <dbReference type="NCBI Taxonomy" id="265719"/>
    <lineage>
        <taxon>Bacteria</taxon>
        <taxon>Pseudomonadati</taxon>
        <taxon>Pseudomonadota</taxon>
        <taxon>Gammaproteobacteria</taxon>
        <taxon>Lysobacterales</taxon>
        <taxon>Lysobacteraceae</taxon>
        <taxon>Aquimonas</taxon>
    </lineage>
</organism>
<gene>
    <name evidence="5" type="ORF">SAMN04488509_102196</name>
</gene>
<evidence type="ECO:0000256" key="3">
    <source>
        <dbReference type="SAM" id="MobiDB-lite"/>
    </source>
</evidence>
<dbReference type="PANTHER" id="PTHR43877">
    <property type="entry name" value="AMINOALKYLPHOSPHONATE N-ACETYLTRANSFERASE-RELATED-RELATED"/>
    <property type="match status" value="1"/>
</dbReference>
<dbReference type="Gene3D" id="3.40.630.30">
    <property type="match status" value="1"/>
</dbReference>
<dbReference type="STRING" id="265719.SAMN04488509_102196"/>
<evidence type="ECO:0000313" key="6">
    <source>
        <dbReference type="Proteomes" id="UP000199603"/>
    </source>
</evidence>
<feature type="region of interest" description="Disordered" evidence="3">
    <location>
        <begin position="1"/>
        <end position="21"/>
    </location>
</feature>
<dbReference type="InterPro" id="IPR016181">
    <property type="entry name" value="Acyl_CoA_acyltransferase"/>
</dbReference>
<dbReference type="GO" id="GO:0016747">
    <property type="term" value="F:acyltransferase activity, transferring groups other than amino-acyl groups"/>
    <property type="evidence" value="ECO:0007669"/>
    <property type="project" value="InterPro"/>
</dbReference>
<dbReference type="InterPro" id="IPR050832">
    <property type="entry name" value="Bact_Acetyltransf"/>
</dbReference>
<sequence>MPAHTDTGSTDATSPKATLPNNARIRRISAADDPAVANIIRTVMPEFGADGPGFAIHDPEVAAMSENYAAPGHAYFVLERDGRVIGGAGIAPLAGDVPGVCELRKMYFLREARGIGAGAAMMAVCLDYAREAGYRQCYLETLTGMDAAAKLYERSGFSRIPRAMGATGHFACNRFYLREL</sequence>
<name>A0A1G6U731_9GAMM</name>
<evidence type="ECO:0000313" key="5">
    <source>
        <dbReference type="EMBL" id="SDD37093.1"/>
    </source>
</evidence>
<dbReference type="Pfam" id="PF00583">
    <property type="entry name" value="Acetyltransf_1"/>
    <property type="match status" value="1"/>
</dbReference>
<evidence type="ECO:0000256" key="1">
    <source>
        <dbReference type="ARBA" id="ARBA00022679"/>
    </source>
</evidence>
<dbReference type="SUPFAM" id="SSF55729">
    <property type="entry name" value="Acyl-CoA N-acyltransferases (Nat)"/>
    <property type="match status" value="1"/>
</dbReference>
<keyword evidence="6" id="KW-1185">Reference proteome</keyword>
<reference evidence="5 6" key="1">
    <citation type="submission" date="2016-10" db="EMBL/GenBank/DDBJ databases">
        <authorList>
            <person name="de Groot N.N."/>
        </authorList>
    </citation>
    <scope>NUCLEOTIDE SEQUENCE [LARGE SCALE GENOMIC DNA]</scope>
    <source>
        <strain evidence="5 6">DSM 16957</strain>
    </source>
</reference>
<evidence type="ECO:0000256" key="2">
    <source>
        <dbReference type="ARBA" id="ARBA00023315"/>
    </source>
</evidence>
<evidence type="ECO:0000259" key="4">
    <source>
        <dbReference type="PROSITE" id="PS51186"/>
    </source>
</evidence>
<feature type="domain" description="N-acetyltransferase" evidence="4">
    <location>
        <begin position="23"/>
        <end position="180"/>
    </location>
</feature>
<dbReference type="CDD" id="cd04301">
    <property type="entry name" value="NAT_SF"/>
    <property type="match status" value="1"/>
</dbReference>
<dbReference type="PANTHER" id="PTHR43877:SF2">
    <property type="entry name" value="AMINOALKYLPHOSPHONATE N-ACETYLTRANSFERASE-RELATED"/>
    <property type="match status" value="1"/>
</dbReference>
<dbReference type="EMBL" id="FNAG01000002">
    <property type="protein sequence ID" value="SDD37093.1"/>
    <property type="molecule type" value="Genomic_DNA"/>
</dbReference>
<dbReference type="Proteomes" id="UP000199603">
    <property type="component" value="Unassembled WGS sequence"/>
</dbReference>
<dbReference type="InterPro" id="IPR000182">
    <property type="entry name" value="GNAT_dom"/>
</dbReference>
<proteinExistence type="predicted"/>
<accession>A0A1G6U731</accession>
<keyword evidence="2" id="KW-0012">Acyltransferase</keyword>
<dbReference type="AlphaFoldDB" id="A0A1G6U731"/>
<protein>
    <submittedName>
        <fullName evidence="5">Putative acetyltransferase</fullName>
    </submittedName>
</protein>
<dbReference type="PROSITE" id="PS51186">
    <property type="entry name" value="GNAT"/>
    <property type="match status" value="1"/>
</dbReference>